<dbReference type="Pfam" id="PF09179">
    <property type="entry name" value="TilS"/>
    <property type="match status" value="1"/>
</dbReference>
<dbReference type="InterPro" id="IPR014729">
    <property type="entry name" value="Rossmann-like_a/b/a_fold"/>
</dbReference>
<dbReference type="InterPro" id="IPR015262">
    <property type="entry name" value="tRNA_Ile_lys_synt_subst-bd"/>
</dbReference>
<evidence type="ECO:0000313" key="10">
    <source>
        <dbReference type="EMBL" id="RIE01679.1"/>
    </source>
</evidence>
<dbReference type="Gene3D" id="1.20.59.20">
    <property type="match status" value="1"/>
</dbReference>
<keyword evidence="3 8" id="KW-0436">Ligase</keyword>
<evidence type="ECO:0000256" key="6">
    <source>
        <dbReference type="ARBA" id="ARBA00022840"/>
    </source>
</evidence>
<dbReference type="CDD" id="cd01992">
    <property type="entry name" value="TilS_N"/>
    <property type="match status" value="1"/>
</dbReference>
<comment type="catalytic activity">
    <reaction evidence="7 8">
        <text>cytidine(34) in tRNA(Ile2) + L-lysine + ATP = lysidine(34) in tRNA(Ile2) + AMP + diphosphate + H(+)</text>
        <dbReference type="Rhea" id="RHEA:43744"/>
        <dbReference type="Rhea" id="RHEA-COMP:10625"/>
        <dbReference type="Rhea" id="RHEA-COMP:10670"/>
        <dbReference type="ChEBI" id="CHEBI:15378"/>
        <dbReference type="ChEBI" id="CHEBI:30616"/>
        <dbReference type="ChEBI" id="CHEBI:32551"/>
        <dbReference type="ChEBI" id="CHEBI:33019"/>
        <dbReference type="ChEBI" id="CHEBI:82748"/>
        <dbReference type="ChEBI" id="CHEBI:83665"/>
        <dbReference type="ChEBI" id="CHEBI:456215"/>
        <dbReference type="EC" id="6.3.4.19"/>
    </reaction>
</comment>
<keyword evidence="6 8" id="KW-0067">ATP-binding</keyword>
<dbReference type="SMART" id="SM00977">
    <property type="entry name" value="TilS_C"/>
    <property type="match status" value="1"/>
</dbReference>
<dbReference type="GO" id="GO:0005737">
    <property type="term" value="C:cytoplasm"/>
    <property type="evidence" value="ECO:0007669"/>
    <property type="project" value="UniProtKB-SubCell"/>
</dbReference>
<feature type="domain" description="Lysidine-tRNA(Ile) synthetase C-terminal" evidence="9">
    <location>
        <begin position="381"/>
        <end position="454"/>
    </location>
</feature>
<dbReference type="SUPFAM" id="SSF52402">
    <property type="entry name" value="Adenine nucleotide alpha hydrolases-like"/>
    <property type="match status" value="1"/>
</dbReference>
<gene>
    <name evidence="8 10" type="primary">tilS</name>
    <name evidence="10" type="ORF">D3H35_23495</name>
</gene>
<dbReference type="Pfam" id="PF11734">
    <property type="entry name" value="TilS_C"/>
    <property type="match status" value="1"/>
</dbReference>
<keyword evidence="5 8" id="KW-0547">Nucleotide-binding</keyword>
<dbReference type="GO" id="GO:0005524">
    <property type="term" value="F:ATP binding"/>
    <property type="evidence" value="ECO:0007669"/>
    <property type="project" value="UniProtKB-UniRule"/>
</dbReference>
<evidence type="ECO:0000256" key="5">
    <source>
        <dbReference type="ARBA" id="ARBA00022741"/>
    </source>
</evidence>
<accession>A0A398CKF0</accession>
<dbReference type="AlphaFoldDB" id="A0A398CKF0"/>
<dbReference type="InterPro" id="IPR012796">
    <property type="entry name" value="Lysidine-tRNA-synth_C"/>
</dbReference>
<comment type="function">
    <text evidence="8">Ligates lysine onto the cytidine present at position 34 of the AUA codon-specific tRNA(Ile) that contains the anticodon CAU, in an ATP-dependent manner. Cytidine is converted to lysidine, thus changing the amino acid specificity of the tRNA from methionine to isoleucine.</text>
</comment>
<evidence type="ECO:0000256" key="3">
    <source>
        <dbReference type="ARBA" id="ARBA00022598"/>
    </source>
</evidence>
<evidence type="ECO:0000259" key="9">
    <source>
        <dbReference type="SMART" id="SM00977"/>
    </source>
</evidence>
<proteinExistence type="inferred from homology"/>
<dbReference type="EMBL" id="QXJM01000040">
    <property type="protein sequence ID" value="RIE01679.1"/>
    <property type="molecule type" value="Genomic_DNA"/>
</dbReference>
<comment type="domain">
    <text evidence="8">The N-terminal region contains the highly conserved SGGXDS motif, predicted to be a P-loop motif involved in ATP binding.</text>
</comment>
<evidence type="ECO:0000256" key="7">
    <source>
        <dbReference type="ARBA" id="ARBA00048539"/>
    </source>
</evidence>
<dbReference type="Pfam" id="PF01171">
    <property type="entry name" value="ATP_bind_3"/>
    <property type="match status" value="1"/>
</dbReference>
<evidence type="ECO:0000256" key="2">
    <source>
        <dbReference type="ARBA" id="ARBA00022490"/>
    </source>
</evidence>
<dbReference type="PANTHER" id="PTHR43033:SF1">
    <property type="entry name" value="TRNA(ILE)-LYSIDINE SYNTHASE-RELATED"/>
    <property type="match status" value="1"/>
</dbReference>
<dbReference type="NCBIfam" id="TIGR02433">
    <property type="entry name" value="lysidine_TilS_C"/>
    <property type="match status" value="1"/>
</dbReference>
<dbReference type="Proteomes" id="UP000266340">
    <property type="component" value="Unassembled WGS sequence"/>
</dbReference>
<keyword evidence="11" id="KW-1185">Reference proteome</keyword>
<comment type="subcellular location">
    <subcellularLocation>
        <location evidence="1 8">Cytoplasm</location>
    </subcellularLocation>
</comment>
<evidence type="ECO:0000256" key="1">
    <source>
        <dbReference type="ARBA" id="ARBA00004496"/>
    </source>
</evidence>
<evidence type="ECO:0000313" key="11">
    <source>
        <dbReference type="Proteomes" id="UP000266340"/>
    </source>
</evidence>
<dbReference type="EC" id="6.3.4.19" evidence="8"/>
<organism evidence="10 11">
    <name type="scientific">Cohnella faecalis</name>
    <dbReference type="NCBI Taxonomy" id="2315694"/>
    <lineage>
        <taxon>Bacteria</taxon>
        <taxon>Bacillati</taxon>
        <taxon>Bacillota</taxon>
        <taxon>Bacilli</taxon>
        <taxon>Bacillales</taxon>
        <taxon>Paenibacillaceae</taxon>
        <taxon>Cohnella</taxon>
    </lineage>
</organism>
<dbReference type="OrthoDB" id="9807403at2"/>
<protein>
    <recommendedName>
        <fullName evidence="8">tRNA(Ile)-lysidine synthase</fullName>
        <ecNumber evidence="8">6.3.4.19</ecNumber>
    </recommendedName>
    <alternativeName>
        <fullName evidence="8">tRNA(Ile)-2-lysyl-cytidine synthase</fullName>
    </alternativeName>
    <alternativeName>
        <fullName evidence="8">tRNA(Ile)-lysidine synthetase</fullName>
    </alternativeName>
</protein>
<dbReference type="Gene3D" id="3.40.50.620">
    <property type="entry name" value="HUPs"/>
    <property type="match status" value="1"/>
</dbReference>
<sequence length="474" mass="53583">MEDALKDGWRQKGETLVAAVSGGPDSMALLHMLCRWRDEEPFPLVAAHVNHMFRGAESAAEAVLVRSTAERWGAVAETADIDLPAYIAETGMNPQEAARERRYAFLTETARRHGASKLILGHHADDQAETVVMRLLRGTGVGGLAGIPYRRFEQNVELIRPLLRITKRELLAYCERNGVPYAVDSSNLDRHYFRNSVRLDILPVLESYNPGLKESLVRLSKLAAEDNDYMEAEAAKVFAEIVSPAGNGFRWERRRFRSLHVALQRRLIKLILNCSKGSRYSLEFHQVERVLDAVAEDRRSVARIELGEDRVFVREYDELYAGPEREQARSFHYPLPDRDGELAIAETGHRLRVRRIQGAVSSPPGHRWEAFFDEDELRLPLIIRSRHPGDRMQPYGLNGTKKVQDMFVDAKVPRSERDRYLLLADGDGRVLWIAGLRRSGHAPVGAQTRSTLVVTVDDSPESMNIPHPNADMPS</sequence>
<dbReference type="SUPFAM" id="SSF82829">
    <property type="entry name" value="MesJ substrate recognition domain-like"/>
    <property type="match status" value="1"/>
</dbReference>
<dbReference type="InterPro" id="IPR012094">
    <property type="entry name" value="tRNA_Ile_lys_synt"/>
</dbReference>
<comment type="caution">
    <text evidence="10">The sequence shown here is derived from an EMBL/GenBank/DDBJ whole genome shotgun (WGS) entry which is preliminary data.</text>
</comment>
<keyword evidence="2 8" id="KW-0963">Cytoplasm</keyword>
<evidence type="ECO:0000256" key="4">
    <source>
        <dbReference type="ARBA" id="ARBA00022694"/>
    </source>
</evidence>
<dbReference type="GO" id="GO:0006400">
    <property type="term" value="P:tRNA modification"/>
    <property type="evidence" value="ECO:0007669"/>
    <property type="project" value="UniProtKB-UniRule"/>
</dbReference>
<dbReference type="HAMAP" id="MF_01161">
    <property type="entry name" value="tRNA_Ile_lys_synt"/>
    <property type="match status" value="1"/>
</dbReference>
<dbReference type="NCBIfam" id="TIGR02432">
    <property type="entry name" value="lysidine_TilS_N"/>
    <property type="match status" value="1"/>
</dbReference>
<dbReference type="PANTHER" id="PTHR43033">
    <property type="entry name" value="TRNA(ILE)-LYSIDINE SYNTHASE-RELATED"/>
    <property type="match status" value="1"/>
</dbReference>
<feature type="binding site" evidence="8">
    <location>
        <begin position="21"/>
        <end position="26"/>
    </location>
    <ligand>
        <name>ATP</name>
        <dbReference type="ChEBI" id="CHEBI:30616"/>
    </ligand>
</feature>
<comment type="similarity">
    <text evidence="8">Belongs to the tRNA(Ile)-lysidine synthase family.</text>
</comment>
<dbReference type="SUPFAM" id="SSF56037">
    <property type="entry name" value="PheT/TilS domain"/>
    <property type="match status" value="1"/>
</dbReference>
<evidence type="ECO:0000256" key="8">
    <source>
        <dbReference type="HAMAP-Rule" id="MF_01161"/>
    </source>
</evidence>
<dbReference type="InterPro" id="IPR012795">
    <property type="entry name" value="tRNA_Ile_lys_synt_N"/>
</dbReference>
<keyword evidence="4 8" id="KW-0819">tRNA processing</keyword>
<name>A0A398CKF0_9BACL</name>
<dbReference type="InterPro" id="IPR011063">
    <property type="entry name" value="TilS/TtcA_N"/>
</dbReference>
<dbReference type="GO" id="GO:0032267">
    <property type="term" value="F:tRNA(Ile)-lysidine synthase activity"/>
    <property type="evidence" value="ECO:0007669"/>
    <property type="project" value="UniProtKB-EC"/>
</dbReference>
<reference evidence="10 11" key="1">
    <citation type="submission" date="2018-09" db="EMBL/GenBank/DDBJ databases">
        <title>Cohnella cavernae sp. nov., isolated from a karst cave.</title>
        <authorList>
            <person name="Zhu H."/>
        </authorList>
    </citation>
    <scope>NUCLEOTIDE SEQUENCE [LARGE SCALE GENOMIC DNA]</scope>
    <source>
        <strain evidence="10 11">K2E09-144</strain>
    </source>
</reference>